<accession>A0ABV4U6C8</accession>
<dbReference type="RefSeq" id="WP_425346076.1">
    <property type="nucleotide sequence ID" value="NZ_JBGUBD010000007.1"/>
</dbReference>
<evidence type="ECO:0000313" key="3">
    <source>
        <dbReference type="EMBL" id="MFA9479149.1"/>
    </source>
</evidence>
<name>A0ABV4U6C8_9BACT</name>
<feature type="signal peptide" evidence="1">
    <location>
        <begin position="1"/>
        <end position="23"/>
    </location>
</feature>
<proteinExistence type="predicted"/>
<evidence type="ECO:0000313" key="4">
    <source>
        <dbReference type="Proteomes" id="UP001575105"/>
    </source>
</evidence>
<dbReference type="EMBL" id="JBGUBD010000007">
    <property type="protein sequence ID" value="MFA9479149.1"/>
    <property type="molecule type" value="Genomic_DNA"/>
</dbReference>
<dbReference type="NCBIfam" id="TIGR02595">
    <property type="entry name" value="PEP_CTERM"/>
    <property type="match status" value="1"/>
</dbReference>
<dbReference type="Pfam" id="PF07589">
    <property type="entry name" value="PEP-CTERM"/>
    <property type="match status" value="1"/>
</dbReference>
<organism evidence="3 4">
    <name type="scientific">Natronomicrosphaera hydrolytica</name>
    <dbReference type="NCBI Taxonomy" id="3242702"/>
    <lineage>
        <taxon>Bacteria</taxon>
        <taxon>Pseudomonadati</taxon>
        <taxon>Planctomycetota</taxon>
        <taxon>Phycisphaerae</taxon>
        <taxon>Phycisphaerales</taxon>
        <taxon>Phycisphaeraceae</taxon>
        <taxon>Natronomicrosphaera</taxon>
    </lineage>
</organism>
<dbReference type="Proteomes" id="UP001575105">
    <property type="component" value="Unassembled WGS sequence"/>
</dbReference>
<keyword evidence="4" id="KW-1185">Reference proteome</keyword>
<keyword evidence="1" id="KW-0732">Signal</keyword>
<protein>
    <submittedName>
        <fullName evidence="3">PEP-CTERM sorting domain-containing protein</fullName>
    </submittedName>
</protein>
<reference evidence="3 4" key="1">
    <citation type="submission" date="2024-08" db="EMBL/GenBank/DDBJ databases">
        <title>Whole-genome sequencing of halo(alkali)philic microorganisms from hypersaline lakes.</title>
        <authorList>
            <person name="Sorokin D.Y."/>
            <person name="Merkel A.Y."/>
            <person name="Messina E."/>
            <person name="Yakimov M."/>
        </authorList>
    </citation>
    <scope>NUCLEOTIDE SEQUENCE [LARGE SCALE GENOMIC DNA]</scope>
    <source>
        <strain evidence="3 4">AB-hyl4</strain>
    </source>
</reference>
<feature type="domain" description="Ice-binding protein C-terminal" evidence="2">
    <location>
        <begin position="229"/>
        <end position="250"/>
    </location>
</feature>
<comment type="caution">
    <text evidence="3">The sequence shown here is derived from an EMBL/GenBank/DDBJ whole genome shotgun (WGS) entry which is preliminary data.</text>
</comment>
<dbReference type="InterPro" id="IPR013424">
    <property type="entry name" value="Ice-binding_C"/>
</dbReference>
<sequence length="256" mass="26920">MRKLTISGTLAAMTLTAAPAFVAANTFVDDHVGLEVHDGQLVTGWYTGRDGGLLGFEPSQVFHQHFGQGGQDGLVDWGTNSGPGTFNTPSSVGVNLLGPLHKWDGSTFVALSPDTQETLTASFGPTSATSDEGFVAGVASGVRDEVSHPSSTGNWGRHHNHFLFSLNGADVSETGDSGIYFIQTEWFNSSTDPSVELATAANPVWMVFGLNVSNEQLLAGANYVQTNVVPEPASLALLGLGAASMLIRRRRTLADA</sequence>
<evidence type="ECO:0000256" key="1">
    <source>
        <dbReference type="SAM" id="SignalP"/>
    </source>
</evidence>
<gene>
    <name evidence="3" type="ORF">ACERK3_12725</name>
</gene>
<feature type="chain" id="PRO_5045375825" evidence="1">
    <location>
        <begin position="24"/>
        <end position="256"/>
    </location>
</feature>
<evidence type="ECO:0000259" key="2">
    <source>
        <dbReference type="Pfam" id="PF07589"/>
    </source>
</evidence>